<accession>A0A3M7QX28</accession>
<protein>
    <submittedName>
        <fullName evidence="2">Uncharacterized protein</fullName>
    </submittedName>
</protein>
<organism evidence="2 3">
    <name type="scientific">Brachionus plicatilis</name>
    <name type="common">Marine rotifer</name>
    <name type="synonym">Brachionus muelleri</name>
    <dbReference type="NCBI Taxonomy" id="10195"/>
    <lineage>
        <taxon>Eukaryota</taxon>
        <taxon>Metazoa</taxon>
        <taxon>Spiralia</taxon>
        <taxon>Gnathifera</taxon>
        <taxon>Rotifera</taxon>
        <taxon>Eurotatoria</taxon>
        <taxon>Monogononta</taxon>
        <taxon>Pseudotrocha</taxon>
        <taxon>Ploima</taxon>
        <taxon>Brachionidae</taxon>
        <taxon>Brachionus</taxon>
    </lineage>
</organism>
<evidence type="ECO:0000313" key="2">
    <source>
        <dbReference type="EMBL" id="RNA15843.1"/>
    </source>
</evidence>
<keyword evidence="1" id="KW-0472">Membrane</keyword>
<keyword evidence="1" id="KW-1133">Transmembrane helix</keyword>
<keyword evidence="3" id="KW-1185">Reference proteome</keyword>
<dbReference type="AlphaFoldDB" id="A0A3M7QX28"/>
<dbReference type="Proteomes" id="UP000276133">
    <property type="component" value="Unassembled WGS sequence"/>
</dbReference>
<feature type="transmembrane region" description="Helical" evidence="1">
    <location>
        <begin position="12"/>
        <end position="30"/>
    </location>
</feature>
<reference evidence="2 3" key="1">
    <citation type="journal article" date="2018" name="Sci. Rep.">
        <title>Genomic signatures of local adaptation to the degree of environmental predictability in rotifers.</title>
        <authorList>
            <person name="Franch-Gras L."/>
            <person name="Hahn C."/>
            <person name="Garcia-Roger E.M."/>
            <person name="Carmona M.J."/>
            <person name="Serra M."/>
            <person name="Gomez A."/>
        </authorList>
    </citation>
    <scope>NUCLEOTIDE SEQUENCE [LARGE SCALE GENOMIC DNA]</scope>
    <source>
        <strain evidence="2">HYR1</strain>
    </source>
</reference>
<dbReference type="EMBL" id="REGN01004873">
    <property type="protein sequence ID" value="RNA15843.1"/>
    <property type="molecule type" value="Genomic_DNA"/>
</dbReference>
<evidence type="ECO:0000256" key="1">
    <source>
        <dbReference type="SAM" id="Phobius"/>
    </source>
</evidence>
<sequence length="102" mass="11440">MFSTSFGNDILTLLTPFFLSGLSFIIVFNIKSINSNSIKEGFKSMILEIRGQEVKTKSTIPSEIRDFICIFKSENGFIDIDVSIDNFGNIKSSIKLGYPNFV</sequence>
<keyword evidence="1" id="KW-0812">Transmembrane</keyword>
<evidence type="ECO:0000313" key="3">
    <source>
        <dbReference type="Proteomes" id="UP000276133"/>
    </source>
</evidence>
<comment type="caution">
    <text evidence="2">The sequence shown here is derived from an EMBL/GenBank/DDBJ whole genome shotgun (WGS) entry which is preliminary data.</text>
</comment>
<gene>
    <name evidence="2" type="ORF">BpHYR1_008794</name>
</gene>
<name>A0A3M7QX28_BRAPC</name>
<proteinExistence type="predicted"/>